<dbReference type="HOGENOM" id="CLU_3269739_0_0_9"/>
<proteinExistence type="predicted"/>
<evidence type="ECO:0000313" key="2">
    <source>
        <dbReference type="Proteomes" id="UP000010296"/>
    </source>
</evidence>
<protein>
    <submittedName>
        <fullName evidence="1">Uncharacterized protein</fullName>
    </submittedName>
</protein>
<sequence>MDTYSIFQYESIHFPINQKWDVDRIGFLMDTNYKSIHLGPL</sequence>
<dbReference type="AlphaFoldDB" id="E6LGE5"/>
<dbReference type="EMBL" id="AEPV01000060">
    <property type="protein sequence ID" value="EFU73709.1"/>
    <property type="molecule type" value="Genomic_DNA"/>
</dbReference>
<organism evidence="1 2">
    <name type="scientific">Enterococcus italicus (strain DSM 15952 / CCUG 50447 / LMG 22039 / TP 1.5)</name>
    <dbReference type="NCBI Taxonomy" id="888064"/>
    <lineage>
        <taxon>Bacteria</taxon>
        <taxon>Bacillati</taxon>
        <taxon>Bacillota</taxon>
        <taxon>Bacilli</taxon>
        <taxon>Lactobacillales</taxon>
        <taxon>Enterococcaceae</taxon>
        <taxon>Enterococcus</taxon>
    </lineage>
</organism>
<accession>E6LGE5</accession>
<dbReference type="Proteomes" id="UP000010296">
    <property type="component" value="Unassembled WGS sequence"/>
</dbReference>
<name>E6LGE5_ENTI1</name>
<evidence type="ECO:0000313" key="1">
    <source>
        <dbReference type="EMBL" id="EFU73709.1"/>
    </source>
</evidence>
<comment type="caution">
    <text evidence="1">The sequence shown here is derived from an EMBL/GenBank/DDBJ whole genome shotgun (WGS) entry which is preliminary data.</text>
</comment>
<gene>
    <name evidence="1" type="ORF">HMPREF9088_1435</name>
</gene>
<reference evidence="1 2" key="1">
    <citation type="submission" date="2010-12" db="EMBL/GenBank/DDBJ databases">
        <authorList>
            <person name="Muzny D."/>
            <person name="Qin X."/>
            <person name="Deng J."/>
            <person name="Jiang H."/>
            <person name="Liu Y."/>
            <person name="Qu J."/>
            <person name="Song X.-Z."/>
            <person name="Zhang L."/>
            <person name="Thornton R."/>
            <person name="Coyle M."/>
            <person name="Francisco L."/>
            <person name="Jackson L."/>
            <person name="Javaid M."/>
            <person name="Korchina V."/>
            <person name="Kovar C."/>
            <person name="Mata R."/>
            <person name="Mathew T."/>
            <person name="Ngo R."/>
            <person name="Nguyen L."/>
            <person name="Nguyen N."/>
            <person name="Okwuonu G."/>
            <person name="Ongeri F."/>
            <person name="Pham C."/>
            <person name="Simmons D."/>
            <person name="Wilczek-Boney K."/>
            <person name="Hale W."/>
            <person name="Jakkamsetti A."/>
            <person name="Pham P."/>
            <person name="Ruth R."/>
            <person name="San Lucas F."/>
            <person name="Warren J."/>
            <person name="Zhang J."/>
            <person name="Zhao Z."/>
            <person name="Zhou C."/>
            <person name="Zhu D."/>
            <person name="Lee S."/>
            <person name="Bess C."/>
            <person name="Blankenburg K."/>
            <person name="Forbes L."/>
            <person name="Fu Q."/>
            <person name="Gubbala S."/>
            <person name="Hirani K."/>
            <person name="Jayaseelan J.C."/>
            <person name="Lara F."/>
            <person name="Munidasa M."/>
            <person name="Palculict T."/>
            <person name="Patil S."/>
            <person name="Pu L.-L."/>
            <person name="Saada N."/>
            <person name="Tang L."/>
            <person name="Weissenberger G."/>
            <person name="Zhu Y."/>
            <person name="Hemphill L."/>
            <person name="Shang Y."/>
            <person name="Youmans B."/>
            <person name="Ayvaz T."/>
            <person name="Ross M."/>
            <person name="Santibanez J."/>
            <person name="Aqrawi P."/>
            <person name="Gross S."/>
            <person name="Joshi V."/>
            <person name="Fowler G."/>
            <person name="Nazareth L."/>
            <person name="Reid J."/>
            <person name="Worley K."/>
            <person name="Petrosino J."/>
            <person name="Highlander S."/>
            <person name="Gibbs R."/>
        </authorList>
    </citation>
    <scope>NUCLEOTIDE SEQUENCE [LARGE SCALE GENOMIC DNA]</scope>
    <source>
        <strain evidence="2">DSM 15952 / CCUG 50447 / LMG 22039 / TP 1.5</strain>
    </source>
</reference>
<keyword evidence="2" id="KW-1185">Reference proteome</keyword>